<evidence type="ECO:0000256" key="1">
    <source>
        <dbReference type="SAM" id="MobiDB-lite"/>
    </source>
</evidence>
<feature type="region of interest" description="Disordered" evidence="1">
    <location>
        <begin position="44"/>
        <end position="65"/>
    </location>
</feature>
<reference evidence="2" key="1">
    <citation type="journal article" date="2021" name="PeerJ">
        <title>Extensive microbial diversity within the chicken gut microbiome revealed by metagenomics and culture.</title>
        <authorList>
            <person name="Gilroy R."/>
            <person name="Ravi A."/>
            <person name="Getino M."/>
            <person name="Pursley I."/>
            <person name="Horton D.L."/>
            <person name="Alikhan N.F."/>
            <person name="Baker D."/>
            <person name="Gharbi K."/>
            <person name="Hall N."/>
            <person name="Watson M."/>
            <person name="Adriaenssens E.M."/>
            <person name="Foster-Nyarko E."/>
            <person name="Jarju S."/>
            <person name="Secka A."/>
            <person name="Antonio M."/>
            <person name="Oren A."/>
            <person name="Chaudhuri R.R."/>
            <person name="La Ragione R."/>
            <person name="Hildebrand F."/>
            <person name="Pallen M.J."/>
        </authorList>
    </citation>
    <scope>NUCLEOTIDE SEQUENCE</scope>
    <source>
        <strain evidence="2">CHK178-16964</strain>
    </source>
</reference>
<sequence>MARYREVPCKFYIALEQCKKGRQAIHRTYCQHCDKYEPRVKVKSLNRKKQGLDRSRMKDRLKTED</sequence>
<proteinExistence type="predicted"/>
<dbReference type="Proteomes" id="UP000823900">
    <property type="component" value="Unassembled WGS sequence"/>
</dbReference>
<comment type="caution">
    <text evidence="2">The sequence shown here is derived from an EMBL/GenBank/DDBJ whole genome shotgun (WGS) entry which is preliminary data.</text>
</comment>
<reference evidence="2" key="2">
    <citation type="submission" date="2021-04" db="EMBL/GenBank/DDBJ databases">
        <authorList>
            <person name="Gilroy R."/>
        </authorList>
    </citation>
    <scope>NUCLEOTIDE SEQUENCE</scope>
    <source>
        <strain evidence="2">CHK178-16964</strain>
    </source>
</reference>
<organism evidence="2 3">
    <name type="scientific">Candidatus Lachnoclostridium stercoravium</name>
    <dbReference type="NCBI Taxonomy" id="2838633"/>
    <lineage>
        <taxon>Bacteria</taxon>
        <taxon>Bacillati</taxon>
        <taxon>Bacillota</taxon>
        <taxon>Clostridia</taxon>
        <taxon>Lachnospirales</taxon>
        <taxon>Lachnospiraceae</taxon>
    </lineage>
</organism>
<protein>
    <submittedName>
        <fullName evidence="2">Uncharacterized protein</fullName>
    </submittedName>
</protein>
<dbReference type="EMBL" id="DWZA01000101">
    <property type="protein sequence ID" value="HJA72271.1"/>
    <property type="molecule type" value="Genomic_DNA"/>
</dbReference>
<accession>A0A9D2HIH7</accession>
<feature type="compositionally biased region" description="Basic and acidic residues" evidence="1">
    <location>
        <begin position="50"/>
        <end position="65"/>
    </location>
</feature>
<name>A0A9D2HIH7_9FIRM</name>
<dbReference type="AlphaFoldDB" id="A0A9D2HIH7"/>
<evidence type="ECO:0000313" key="3">
    <source>
        <dbReference type="Proteomes" id="UP000823900"/>
    </source>
</evidence>
<evidence type="ECO:0000313" key="2">
    <source>
        <dbReference type="EMBL" id="HJA72271.1"/>
    </source>
</evidence>
<gene>
    <name evidence="2" type="ORF">IAA07_11980</name>
</gene>